<dbReference type="Proteomes" id="UP000006728">
    <property type="component" value="Chromosome"/>
</dbReference>
<proteinExistence type="predicted"/>
<reference evidence="1 2" key="1">
    <citation type="journal article" date="2007" name="Nat. Biotechnol.">
        <title>Complete genome sequence of the erythromycin-producing bacterium Saccharopolyspora erythraea NRRL23338.</title>
        <authorList>
            <person name="Oliynyk M."/>
            <person name="Samborskyy M."/>
            <person name="Lester J.B."/>
            <person name="Mironenko T."/>
            <person name="Scott N."/>
            <person name="Dickens S."/>
            <person name="Haydock S.F."/>
            <person name="Leadlay P.F."/>
        </authorList>
    </citation>
    <scope>NUCLEOTIDE SEQUENCE [LARGE SCALE GENOMIC DNA]</scope>
    <source>
        <strain evidence="2">ATCC 11635 / DSM 40517 / JCM 4748 / NBRC 13426 / NCIMB 8594 / NRRL 2338</strain>
    </source>
</reference>
<dbReference type="EMBL" id="AM420293">
    <property type="protein sequence ID" value="CAM04020.1"/>
    <property type="molecule type" value="Genomic_DNA"/>
</dbReference>
<gene>
    <name evidence="1" type="ordered locus">SACE_4752</name>
</gene>
<name>A4FIZ5_SACEN</name>
<evidence type="ECO:0000313" key="1">
    <source>
        <dbReference type="EMBL" id="CAM04020.1"/>
    </source>
</evidence>
<organism evidence="1 2">
    <name type="scientific">Saccharopolyspora erythraea (strain ATCC 11635 / DSM 40517 / JCM 4748 / NBRC 13426 / NCIMB 8594 / NRRL 2338)</name>
    <dbReference type="NCBI Taxonomy" id="405948"/>
    <lineage>
        <taxon>Bacteria</taxon>
        <taxon>Bacillati</taxon>
        <taxon>Actinomycetota</taxon>
        <taxon>Actinomycetes</taxon>
        <taxon>Pseudonocardiales</taxon>
        <taxon>Pseudonocardiaceae</taxon>
        <taxon>Saccharopolyspora</taxon>
    </lineage>
</organism>
<evidence type="ECO:0000313" key="2">
    <source>
        <dbReference type="Proteomes" id="UP000006728"/>
    </source>
</evidence>
<dbReference type="AlphaFoldDB" id="A4FIZ5"/>
<accession>A4FIZ5</accession>
<dbReference type="KEGG" id="sen:SACE_4752"/>
<sequence length="151" mass="16221">MQLVAFSIPGRRTTGRPHPFELRRRVCRTAAGHGDGLLRTGGTHVRDAVLPRHQSERVHASPGGAVRGQVVLARSLRGSDELLAPALLRHQDARLCQAIVPVGELDASADVFPVWPRKAAIRRWLATARISTQASRPLVAGILPSGLKAAS</sequence>
<protein>
    <submittedName>
        <fullName evidence="1">Uncharacterized protein</fullName>
    </submittedName>
</protein>
<keyword evidence="2" id="KW-1185">Reference proteome</keyword>
<dbReference type="STRING" id="405948.SACE_4752"/>
<dbReference type="HOGENOM" id="CLU_1730067_0_0_11"/>